<sequence length="284" mass="31245">MPALGLGVFQSTAEQTADVVTTAIAAGYRLIDTAAAYFNEEQVGEGIRRSGIDREDVFVTTKLWMTDHGRDRTRKAFDASLRRLGLDRLDLYLIHWPEPASWSQTVESWLVLEELLAEGRVRAIGVCNHHPHHLRDLIDAGSVVPAVNQVELHPFFNQPRVRPFNAAHGVITQSWAPIGGGRVYNAGRPDAPHSPLEHPTITGVAERFGKSSAQVVIRWHLQHGLSVIPKSADPQRIAENIDVFDFELSADDVAAIDALGTANRAGGDPEVVDRRLHSVTIDND</sequence>
<evidence type="ECO:0000256" key="3">
    <source>
        <dbReference type="ARBA" id="ARBA00023002"/>
    </source>
</evidence>
<comment type="similarity">
    <text evidence="1">Belongs to the aldo/keto reductase family.</text>
</comment>
<gene>
    <name evidence="8" type="ORF">JL106_01015</name>
</gene>
<evidence type="ECO:0000259" key="7">
    <source>
        <dbReference type="Pfam" id="PF00248"/>
    </source>
</evidence>
<evidence type="ECO:0000313" key="8">
    <source>
        <dbReference type="EMBL" id="MBM9465857.1"/>
    </source>
</evidence>
<reference evidence="8" key="1">
    <citation type="submission" date="2021-01" db="EMBL/GenBank/DDBJ databases">
        <title>YIM 132084 draft genome.</title>
        <authorList>
            <person name="An D."/>
        </authorList>
    </citation>
    <scope>NUCLEOTIDE SEQUENCE</scope>
    <source>
        <strain evidence="8">YIM 132084</strain>
    </source>
</reference>
<dbReference type="InterPro" id="IPR020471">
    <property type="entry name" value="AKR"/>
</dbReference>
<dbReference type="InterPro" id="IPR036812">
    <property type="entry name" value="NAD(P)_OxRdtase_dom_sf"/>
</dbReference>
<keyword evidence="9" id="KW-1185">Reference proteome</keyword>
<evidence type="ECO:0000256" key="4">
    <source>
        <dbReference type="PIRSR" id="PIRSR000097-1"/>
    </source>
</evidence>
<comment type="caution">
    <text evidence="8">The sequence shown here is derived from an EMBL/GenBank/DDBJ whole genome shotgun (WGS) entry which is preliminary data.</text>
</comment>
<evidence type="ECO:0000256" key="2">
    <source>
        <dbReference type="ARBA" id="ARBA00022857"/>
    </source>
</evidence>
<dbReference type="PROSITE" id="PS00063">
    <property type="entry name" value="ALDOKETO_REDUCTASE_3"/>
    <property type="match status" value="1"/>
</dbReference>
<dbReference type="PROSITE" id="PS00798">
    <property type="entry name" value="ALDOKETO_REDUCTASE_1"/>
    <property type="match status" value="1"/>
</dbReference>
<dbReference type="FunFam" id="3.20.20.100:FF:000015">
    <property type="entry name" value="Oxidoreductase, aldo/keto reductase family"/>
    <property type="match status" value="1"/>
</dbReference>
<feature type="binding site" evidence="5">
    <location>
        <position position="95"/>
    </location>
    <ligand>
        <name>substrate</name>
    </ligand>
</feature>
<feature type="domain" description="NADP-dependent oxidoreductase" evidence="7">
    <location>
        <begin position="10"/>
        <end position="259"/>
    </location>
</feature>
<feature type="active site" description="Proton donor" evidence="4">
    <location>
        <position position="37"/>
    </location>
</feature>
<evidence type="ECO:0000256" key="6">
    <source>
        <dbReference type="PIRSR" id="PIRSR000097-3"/>
    </source>
</evidence>
<proteinExistence type="inferred from homology"/>
<organism evidence="8 9">
    <name type="scientific">Nakamurella leprariae</name>
    <dbReference type="NCBI Taxonomy" id="2803911"/>
    <lineage>
        <taxon>Bacteria</taxon>
        <taxon>Bacillati</taxon>
        <taxon>Actinomycetota</taxon>
        <taxon>Actinomycetes</taxon>
        <taxon>Nakamurellales</taxon>
        <taxon>Nakamurellaceae</taxon>
        <taxon>Nakamurella</taxon>
    </lineage>
</organism>
<dbReference type="EMBL" id="JAERWK010000001">
    <property type="protein sequence ID" value="MBM9465857.1"/>
    <property type="molecule type" value="Genomic_DNA"/>
</dbReference>
<dbReference type="PANTHER" id="PTHR43827:SF3">
    <property type="entry name" value="NADP-DEPENDENT OXIDOREDUCTASE DOMAIN-CONTAINING PROTEIN"/>
    <property type="match status" value="1"/>
</dbReference>
<dbReference type="InterPro" id="IPR018170">
    <property type="entry name" value="Aldo/ket_reductase_CS"/>
</dbReference>
<dbReference type="PIRSF" id="PIRSF000097">
    <property type="entry name" value="AKR"/>
    <property type="match status" value="1"/>
</dbReference>
<dbReference type="Proteomes" id="UP000663792">
    <property type="component" value="Unassembled WGS sequence"/>
</dbReference>
<protein>
    <submittedName>
        <fullName evidence="8">Aldo/keto reductase</fullName>
    </submittedName>
</protein>
<evidence type="ECO:0000313" key="9">
    <source>
        <dbReference type="Proteomes" id="UP000663792"/>
    </source>
</evidence>
<dbReference type="PANTHER" id="PTHR43827">
    <property type="entry name" value="2,5-DIKETO-D-GLUCONIC ACID REDUCTASE"/>
    <property type="match status" value="1"/>
</dbReference>
<keyword evidence="2" id="KW-0521">NADP</keyword>
<dbReference type="Pfam" id="PF00248">
    <property type="entry name" value="Aldo_ket_red"/>
    <property type="match status" value="1"/>
</dbReference>
<dbReference type="AlphaFoldDB" id="A0A938Y8D9"/>
<dbReference type="PRINTS" id="PR00069">
    <property type="entry name" value="ALDKETRDTASE"/>
</dbReference>
<name>A0A938Y8D9_9ACTN</name>
<dbReference type="GO" id="GO:0016616">
    <property type="term" value="F:oxidoreductase activity, acting on the CH-OH group of donors, NAD or NADP as acceptor"/>
    <property type="evidence" value="ECO:0007669"/>
    <property type="project" value="UniProtKB-ARBA"/>
</dbReference>
<evidence type="ECO:0000256" key="5">
    <source>
        <dbReference type="PIRSR" id="PIRSR000097-2"/>
    </source>
</evidence>
<evidence type="ECO:0000256" key="1">
    <source>
        <dbReference type="ARBA" id="ARBA00007905"/>
    </source>
</evidence>
<feature type="site" description="Lowers pKa of active site Tyr" evidence="6">
    <location>
        <position position="62"/>
    </location>
</feature>
<accession>A0A938Y8D9</accession>
<dbReference type="InterPro" id="IPR023210">
    <property type="entry name" value="NADP_OxRdtase_dom"/>
</dbReference>
<dbReference type="SUPFAM" id="SSF51430">
    <property type="entry name" value="NAD(P)-linked oxidoreductase"/>
    <property type="match status" value="1"/>
</dbReference>
<keyword evidence="3" id="KW-0560">Oxidoreductase</keyword>
<dbReference type="Gene3D" id="3.20.20.100">
    <property type="entry name" value="NADP-dependent oxidoreductase domain"/>
    <property type="match status" value="1"/>
</dbReference>